<dbReference type="HOGENOM" id="CLU_2567145_0_0_9"/>
<sequence length="81" mass="9774">MFFEFEMVLKEHVSEELFLEIKENYDNWKDWSIFSTGIDSLSYMGILVELETKYNLSEEKLNEINSLHDIELFLIEECKNE</sequence>
<keyword evidence="2" id="KW-1185">Reference proteome</keyword>
<dbReference type="EMBL" id="CP007806">
    <property type="protein sequence ID" value="AIG26807.1"/>
    <property type="molecule type" value="Genomic_DNA"/>
</dbReference>
<gene>
    <name evidence="1" type="ORF">BRLA_c024870</name>
</gene>
<accession>A0A075R2P9</accession>
<dbReference type="Proteomes" id="UP000005850">
    <property type="component" value="Chromosome"/>
</dbReference>
<protein>
    <recommendedName>
        <fullName evidence="3">Acyl carrier protein</fullName>
    </recommendedName>
</protein>
<dbReference type="RefSeq" id="WP_003336404.1">
    <property type="nucleotide sequence ID" value="NZ_CP007806.1"/>
</dbReference>
<dbReference type="InterPro" id="IPR036736">
    <property type="entry name" value="ACP-like_sf"/>
</dbReference>
<organism evidence="1 2">
    <name type="scientific">Brevibacillus laterosporus LMG 15441</name>
    <dbReference type="NCBI Taxonomy" id="1042163"/>
    <lineage>
        <taxon>Bacteria</taxon>
        <taxon>Bacillati</taxon>
        <taxon>Bacillota</taxon>
        <taxon>Bacilli</taxon>
        <taxon>Bacillales</taxon>
        <taxon>Paenibacillaceae</taxon>
        <taxon>Brevibacillus</taxon>
    </lineage>
</organism>
<dbReference type="SUPFAM" id="SSF47336">
    <property type="entry name" value="ACP-like"/>
    <property type="match status" value="1"/>
</dbReference>
<dbReference type="STRING" id="1042163.BRLA_c024870"/>
<evidence type="ECO:0008006" key="3">
    <source>
        <dbReference type="Google" id="ProtNLM"/>
    </source>
</evidence>
<reference evidence="1 2" key="1">
    <citation type="journal article" date="2011" name="J. Bacteriol.">
        <title>Genome sequence of Brevibacillus laterosporus LMG 15441, a pathogen of invertebrates.</title>
        <authorList>
            <person name="Djukic M."/>
            <person name="Poehlein A."/>
            <person name="Thurmer A."/>
            <person name="Daniel R."/>
        </authorList>
    </citation>
    <scope>NUCLEOTIDE SEQUENCE [LARGE SCALE GENOMIC DNA]</scope>
    <source>
        <strain evidence="1 2">LMG 15441</strain>
    </source>
</reference>
<evidence type="ECO:0000313" key="2">
    <source>
        <dbReference type="Proteomes" id="UP000005850"/>
    </source>
</evidence>
<evidence type="ECO:0000313" key="1">
    <source>
        <dbReference type="EMBL" id="AIG26807.1"/>
    </source>
</evidence>
<name>A0A075R2P9_BRELA</name>
<dbReference type="AlphaFoldDB" id="A0A075R2P9"/>
<dbReference type="KEGG" id="blr:BRLA_c024870"/>
<proteinExistence type="predicted"/>